<proteinExistence type="predicted"/>
<dbReference type="Proteomes" id="UP000494252">
    <property type="component" value="Unassembled WGS sequence"/>
</dbReference>
<dbReference type="AlphaFoldDB" id="A0A6J5FXN0"/>
<dbReference type="Pfam" id="PF14834">
    <property type="entry name" value="GST_C_4"/>
    <property type="match status" value="1"/>
</dbReference>
<dbReference type="GO" id="GO:0004364">
    <property type="term" value="F:glutathione transferase activity"/>
    <property type="evidence" value="ECO:0007669"/>
    <property type="project" value="UniProtKB-EC"/>
</dbReference>
<dbReference type="GO" id="GO:0016034">
    <property type="term" value="F:maleylacetoacetate isomerase activity"/>
    <property type="evidence" value="ECO:0007669"/>
    <property type="project" value="TreeGrafter"/>
</dbReference>
<dbReference type="InterPro" id="IPR036249">
    <property type="entry name" value="Thioredoxin-like_sf"/>
</dbReference>
<evidence type="ECO:0000259" key="1">
    <source>
        <dbReference type="PROSITE" id="PS50404"/>
    </source>
</evidence>
<dbReference type="CDD" id="cd03195">
    <property type="entry name" value="GST_C_4"/>
    <property type="match status" value="1"/>
</dbReference>
<protein>
    <submittedName>
        <fullName evidence="2">Glutathione S-transferase YfcF</fullName>
        <ecNumber evidence="2">2.5.1.18</ecNumber>
    </submittedName>
</protein>
<dbReference type="CDD" id="cd00570">
    <property type="entry name" value="GST_N_family"/>
    <property type="match status" value="1"/>
</dbReference>
<dbReference type="EC" id="2.5.1.18" evidence="2"/>
<dbReference type="InterPro" id="IPR040079">
    <property type="entry name" value="Glutathione_S-Trfase"/>
</dbReference>
<dbReference type="InterPro" id="IPR004045">
    <property type="entry name" value="Glutathione_S-Trfase_N"/>
</dbReference>
<organism evidence="2 3">
    <name type="scientific">Paraburkholderia fynbosensis</name>
    <dbReference type="NCBI Taxonomy" id="1200993"/>
    <lineage>
        <taxon>Bacteria</taxon>
        <taxon>Pseudomonadati</taxon>
        <taxon>Pseudomonadota</taxon>
        <taxon>Betaproteobacteria</taxon>
        <taxon>Burkholderiales</taxon>
        <taxon>Burkholderiaceae</taxon>
        <taxon>Paraburkholderia</taxon>
    </lineage>
</organism>
<dbReference type="Pfam" id="PF13417">
    <property type="entry name" value="GST_N_3"/>
    <property type="match status" value="1"/>
</dbReference>
<dbReference type="SUPFAM" id="SSF47616">
    <property type="entry name" value="GST C-terminal domain-like"/>
    <property type="match status" value="1"/>
</dbReference>
<dbReference type="InterPro" id="IPR036282">
    <property type="entry name" value="Glutathione-S-Trfase_C_sf"/>
</dbReference>
<dbReference type="SFLD" id="SFLDS00019">
    <property type="entry name" value="Glutathione_Transferase_(cytos"/>
    <property type="match status" value="1"/>
</dbReference>
<dbReference type="SUPFAM" id="SSF52833">
    <property type="entry name" value="Thioredoxin-like"/>
    <property type="match status" value="1"/>
</dbReference>
<dbReference type="InterPro" id="IPR034338">
    <property type="entry name" value="GST_4_C"/>
</dbReference>
<dbReference type="SFLD" id="SFLDG00358">
    <property type="entry name" value="Main_(cytGST)"/>
    <property type="match status" value="1"/>
</dbReference>
<dbReference type="GO" id="GO:0006559">
    <property type="term" value="P:L-phenylalanine catabolic process"/>
    <property type="evidence" value="ECO:0007669"/>
    <property type="project" value="TreeGrafter"/>
</dbReference>
<dbReference type="NCBIfam" id="NF011693">
    <property type="entry name" value="PRK15113.1"/>
    <property type="match status" value="1"/>
</dbReference>
<evidence type="ECO:0000313" key="3">
    <source>
        <dbReference type="Proteomes" id="UP000494252"/>
    </source>
</evidence>
<dbReference type="PROSITE" id="PS50404">
    <property type="entry name" value="GST_NTER"/>
    <property type="match status" value="1"/>
</dbReference>
<dbReference type="Gene3D" id="3.40.30.10">
    <property type="entry name" value="Glutaredoxin"/>
    <property type="match status" value="1"/>
</dbReference>
<dbReference type="RefSeq" id="WP_425497403.1">
    <property type="nucleotide sequence ID" value="NZ_CADIKI010000006.1"/>
</dbReference>
<evidence type="ECO:0000313" key="2">
    <source>
        <dbReference type="EMBL" id="CAB3788712.1"/>
    </source>
</evidence>
<keyword evidence="2" id="KW-0808">Transferase</keyword>
<dbReference type="Gene3D" id="1.20.1050.10">
    <property type="match status" value="1"/>
</dbReference>
<dbReference type="PANTHER" id="PTHR42673">
    <property type="entry name" value="MALEYLACETOACETATE ISOMERASE"/>
    <property type="match status" value="1"/>
</dbReference>
<sequence>MIAIPHERNAKESTLQESRLRLYADTEFASPYAMSVFVTLHEKQLPFDLSTVDLGSHANHEASYAARSVTQRVPTLVHGDFALSESSAISEYLDEAFSETLVYPQDRFLRARARQMQAWLRSDLMPIRQERSTQVVFYGQTGARLTSAAQAAARKLFSAAEALLAEDAHNLFGNWCIADTDLALMLNRLIMHGDQVPARLVDYAARQWERPAVQRWIELERPPL</sequence>
<feature type="domain" description="GST N-terminal" evidence="1">
    <location>
        <begin position="20"/>
        <end position="101"/>
    </location>
</feature>
<keyword evidence="3" id="KW-1185">Reference proteome</keyword>
<name>A0A6J5FXN0_9BURK</name>
<accession>A0A6J5FXN0</accession>
<dbReference type="EMBL" id="CADIKI010000006">
    <property type="protein sequence ID" value="CAB3788712.1"/>
    <property type="molecule type" value="Genomic_DNA"/>
</dbReference>
<reference evidence="2 3" key="1">
    <citation type="submission" date="2020-04" db="EMBL/GenBank/DDBJ databases">
        <authorList>
            <person name="De Canck E."/>
        </authorList>
    </citation>
    <scope>NUCLEOTIDE SEQUENCE [LARGE SCALE GENOMIC DNA]</scope>
    <source>
        <strain evidence="2 3">LMG 27177</strain>
    </source>
</reference>
<dbReference type="GO" id="GO:0006749">
    <property type="term" value="P:glutathione metabolic process"/>
    <property type="evidence" value="ECO:0007669"/>
    <property type="project" value="TreeGrafter"/>
</dbReference>
<gene>
    <name evidence="2" type="primary">yfcF</name>
    <name evidence="2" type="ORF">LMG27177_02469</name>
</gene>
<dbReference type="PANTHER" id="PTHR42673:SF21">
    <property type="entry name" value="GLUTATHIONE S-TRANSFERASE YFCF"/>
    <property type="match status" value="1"/>
</dbReference>